<protein>
    <submittedName>
        <fullName evidence="1">Uncharacterized protein</fullName>
    </submittedName>
</protein>
<name>A0A0C2M554_THEKT</name>
<accession>A0A0C2M554</accession>
<comment type="caution">
    <text evidence="1">The sequence shown here is derived from an EMBL/GenBank/DDBJ whole genome shotgun (WGS) entry which is preliminary data.</text>
</comment>
<evidence type="ECO:0000313" key="2">
    <source>
        <dbReference type="Proteomes" id="UP000031668"/>
    </source>
</evidence>
<gene>
    <name evidence="1" type="ORF">RF11_01670</name>
</gene>
<organism evidence="1 2">
    <name type="scientific">Thelohanellus kitauei</name>
    <name type="common">Myxosporean</name>
    <dbReference type="NCBI Taxonomy" id="669202"/>
    <lineage>
        <taxon>Eukaryota</taxon>
        <taxon>Metazoa</taxon>
        <taxon>Cnidaria</taxon>
        <taxon>Myxozoa</taxon>
        <taxon>Myxosporea</taxon>
        <taxon>Bivalvulida</taxon>
        <taxon>Platysporina</taxon>
        <taxon>Myxobolidae</taxon>
        <taxon>Thelohanellus</taxon>
    </lineage>
</organism>
<keyword evidence="2" id="KW-1185">Reference proteome</keyword>
<proteinExistence type="predicted"/>
<evidence type="ECO:0000313" key="1">
    <source>
        <dbReference type="EMBL" id="KII62140.1"/>
    </source>
</evidence>
<dbReference type="EMBL" id="JWZT01005101">
    <property type="protein sequence ID" value="KII62140.1"/>
    <property type="molecule type" value="Genomic_DNA"/>
</dbReference>
<dbReference type="Proteomes" id="UP000031668">
    <property type="component" value="Unassembled WGS sequence"/>
</dbReference>
<sequence length="132" mass="15118">MVEKGAKLIAECIPKETSEQMIKNKLRSSTSTNIRDHFILNDHLFVEEIVKNAQTLIDKHSQETLAGIKSKDQEYEDRIRALGREVSSLKLSKTTYINSKRERCTKCGYSSHDTQDCNGNVTCYTCKRRGFI</sequence>
<reference evidence="1 2" key="1">
    <citation type="journal article" date="2014" name="Genome Biol. Evol.">
        <title>The genome of the myxosporean Thelohanellus kitauei shows adaptations to nutrient acquisition within its fish host.</title>
        <authorList>
            <person name="Yang Y."/>
            <person name="Xiong J."/>
            <person name="Zhou Z."/>
            <person name="Huo F."/>
            <person name="Miao W."/>
            <person name="Ran C."/>
            <person name="Liu Y."/>
            <person name="Zhang J."/>
            <person name="Feng J."/>
            <person name="Wang M."/>
            <person name="Wang M."/>
            <person name="Wang L."/>
            <person name="Yao B."/>
        </authorList>
    </citation>
    <scope>NUCLEOTIDE SEQUENCE [LARGE SCALE GENOMIC DNA]</scope>
    <source>
        <strain evidence="1">Wuqing</strain>
    </source>
</reference>
<dbReference type="AlphaFoldDB" id="A0A0C2M554"/>